<dbReference type="GO" id="GO:0015074">
    <property type="term" value="P:DNA integration"/>
    <property type="evidence" value="ECO:0007669"/>
    <property type="project" value="InterPro"/>
</dbReference>
<evidence type="ECO:0000313" key="2">
    <source>
        <dbReference type="Proteomes" id="UP000312512"/>
    </source>
</evidence>
<sequence length="92" mass="9990">MFSTGARRSELAAVALADYEPVAWSMRIRYGKRNKERYVYLTSSAVGRIEAWPAVRGSDRGGLFPPFTPRGGHDRAIRPAAWPVAAGAAGRG</sequence>
<dbReference type="GO" id="GO:0003677">
    <property type="term" value="F:DNA binding"/>
    <property type="evidence" value="ECO:0007669"/>
    <property type="project" value="InterPro"/>
</dbReference>
<accession>A0A5C4WMT4</accession>
<dbReference type="Proteomes" id="UP000312512">
    <property type="component" value="Unassembled WGS sequence"/>
</dbReference>
<dbReference type="PROSITE" id="PS51898">
    <property type="entry name" value="TYR_RECOMBINASE"/>
    <property type="match status" value="1"/>
</dbReference>
<dbReference type="Gene3D" id="1.10.443.10">
    <property type="entry name" value="Intergrase catalytic core"/>
    <property type="match status" value="1"/>
</dbReference>
<protein>
    <submittedName>
        <fullName evidence="1">Tyrosine-type recombinase/integrase</fullName>
    </submittedName>
</protein>
<dbReference type="SUPFAM" id="SSF56349">
    <property type="entry name" value="DNA breaking-rejoining enzymes"/>
    <property type="match status" value="1"/>
</dbReference>
<keyword evidence="2" id="KW-1185">Reference proteome</keyword>
<dbReference type="InterPro" id="IPR011010">
    <property type="entry name" value="DNA_brk_join_enz"/>
</dbReference>
<comment type="caution">
    <text evidence="1">The sequence shown here is derived from an EMBL/GenBank/DDBJ whole genome shotgun (WGS) entry which is preliminary data.</text>
</comment>
<reference evidence="1 2" key="1">
    <citation type="submission" date="2019-10" db="EMBL/GenBank/DDBJ databases">
        <title>Nonomuraea sp. nov., isolated from Phyllanthus amarus.</title>
        <authorList>
            <person name="Klykleung N."/>
            <person name="Tanasupawat S."/>
        </authorList>
    </citation>
    <scope>NUCLEOTIDE SEQUENCE [LARGE SCALE GENOMIC DNA]</scope>
    <source>
        <strain evidence="1 2">PA1-10</strain>
    </source>
</reference>
<name>A0A5C4WMT4_9ACTN</name>
<dbReference type="OrthoDB" id="9801717at2"/>
<gene>
    <name evidence="1" type="ORF">FH608_016230</name>
</gene>
<proteinExistence type="predicted"/>
<evidence type="ECO:0000313" key="1">
    <source>
        <dbReference type="EMBL" id="KAB8194939.1"/>
    </source>
</evidence>
<dbReference type="EMBL" id="VDLX02000005">
    <property type="protein sequence ID" value="KAB8194939.1"/>
    <property type="molecule type" value="Genomic_DNA"/>
</dbReference>
<dbReference type="InterPro" id="IPR002104">
    <property type="entry name" value="Integrase_catalytic"/>
</dbReference>
<dbReference type="InterPro" id="IPR013762">
    <property type="entry name" value="Integrase-like_cat_sf"/>
</dbReference>
<dbReference type="GO" id="GO:0006310">
    <property type="term" value="P:DNA recombination"/>
    <property type="evidence" value="ECO:0007669"/>
    <property type="project" value="InterPro"/>
</dbReference>
<dbReference type="AlphaFoldDB" id="A0A5C4WMT4"/>
<organism evidence="1 2">
    <name type="scientific">Nonomuraea phyllanthi</name>
    <dbReference type="NCBI Taxonomy" id="2219224"/>
    <lineage>
        <taxon>Bacteria</taxon>
        <taxon>Bacillati</taxon>
        <taxon>Actinomycetota</taxon>
        <taxon>Actinomycetes</taxon>
        <taxon>Streptosporangiales</taxon>
        <taxon>Streptosporangiaceae</taxon>
        <taxon>Nonomuraea</taxon>
    </lineage>
</organism>